<keyword evidence="12" id="KW-1185">Reference proteome</keyword>
<evidence type="ECO:0000313" key="12">
    <source>
        <dbReference type="Proteomes" id="UP000076727"/>
    </source>
</evidence>
<feature type="compositionally biased region" description="Basic and acidic residues" evidence="9">
    <location>
        <begin position="528"/>
        <end position="547"/>
    </location>
</feature>
<feature type="compositionally biased region" description="Low complexity" evidence="9">
    <location>
        <begin position="462"/>
        <end position="473"/>
    </location>
</feature>
<accession>A0A165NMN4</accession>
<dbReference type="GO" id="GO:0005634">
    <property type="term" value="C:nucleus"/>
    <property type="evidence" value="ECO:0007669"/>
    <property type="project" value="UniProtKB-SubCell"/>
</dbReference>
<keyword evidence="8" id="KW-0539">Nucleus</keyword>
<dbReference type="GO" id="GO:0032259">
    <property type="term" value="P:methylation"/>
    <property type="evidence" value="ECO:0007669"/>
    <property type="project" value="UniProtKB-KW"/>
</dbReference>
<feature type="compositionally biased region" description="Polar residues" evidence="9">
    <location>
        <begin position="361"/>
        <end position="370"/>
    </location>
</feature>
<keyword evidence="5" id="KW-0808">Transferase</keyword>
<dbReference type="PROSITE" id="PS50280">
    <property type="entry name" value="SET"/>
    <property type="match status" value="1"/>
</dbReference>
<dbReference type="SMART" id="SM00317">
    <property type="entry name" value="SET"/>
    <property type="match status" value="1"/>
</dbReference>
<dbReference type="InterPro" id="IPR046341">
    <property type="entry name" value="SET_dom_sf"/>
</dbReference>
<reference evidence="11 12" key="1">
    <citation type="journal article" date="2016" name="Mol. Biol. Evol.">
        <title>Comparative Genomics of Early-Diverging Mushroom-Forming Fungi Provides Insights into the Origins of Lignocellulose Decay Capabilities.</title>
        <authorList>
            <person name="Nagy L.G."/>
            <person name="Riley R."/>
            <person name="Tritt A."/>
            <person name="Adam C."/>
            <person name="Daum C."/>
            <person name="Floudas D."/>
            <person name="Sun H."/>
            <person name="Yadav J.S."/>
            <person name="Pangilinan J."/>
            <person name="Larsson K.H."/>
            <person name="Matsuura K."/>
            <person name="Barry K."/>
            <person name="Labutti K."/>
            <person name="Kuo R."/>
            <person name="Ohm R.A."/>
            <person name="Bhattacharya S.S."/>
            <person name="Shirouzu T."/>
            <person name="Yoshinaga Y."/>
            <person name="Martin F.M."/>
            <person name="Grigoriev I.V."/>
            <person name="Hibbett D.S."/>
        </authorList>
    </citation>
    <scope>NUCLEOTIDE SEQUENCE [LARGE SCALE GENOMIC DNA]</scope>
    <source>
        <strain evidence="11 12">L-15889</strain>
    </source>
</reference>
<dbReference type="PANTHER" id="PTHR12977">
    <property type="entry name" value="SUPPRESSOR OF VARIEGATION 4-20-RELATED"/>
    <property type="match status" value="1"/>
</dbReference>
<dbReference type="STRING" id="1314783.A0A165NMN4"/>
<organism evidence="11 12">
    <name type="scientific">Daedalea quercina L-15889</name>
    <dbReference type="NCBI Taxonomy" id="1314783"/>
    <lineage>
        <taxon>Eukaryota</taxon>
        <taxon>Fungi</taxon>
        <taxon>Dikarya</taxon>
        <taxon>Basidiomycota</taxon>
        <taxon>Agaricomycotina</taxon>
        <taxon>Agaricomycetes</taxon>
        <taxon>Polyporales</taxon>
        <taxon>Fomitopsis</taxon>
    </lineage>
</organism>
<evidence type="ECO:0000256" key="4">
    <source>
        <dbReference type="ARBA" id="ARBA00022603"/>
    </source>
</evidence>
<feature type="region of interest" description="Disordered" evidence="9">
    <location>
        <begin position="280"/>
        <end position="321"/>
    </location>
</feature>
<dbReference type="InterPro" id="IPR039977">
    <property type="entry name" value="Suv4-20/Set9"/>
</dbReference>
<evidence type="ECO:0000256" key="8">
    <source>
        <dbReference type="ARBA" id="ARBA00023242"/>
    </source>
</evidence>
<dbReference type="EMBL" id="KV429079">
    <property type="protein sequence ID" value="KZT67153.1"/>
    <property type="molecule type" value="Genomic_DNA"/>
</dbReference>
<feature type="compositionally biased region" description="Basic and acidic residues" evidence="9">
    <location>
        <begin position="558"/>
        <end position="573"/>
    </location>
</feature>
<feature type="compositionally biased region" description="Acidic residues" evidence="9">
    <location>
        <begin position="1148"/>
        <end position="1169"/>
    </location>
</feature>
<evidence type="ECO:0000256" key="1">
    <source>
        <dbReference type="ARBA" id="ARBA00004123"/>
    </source>
</evidence>
<name>A0A165NMN4_9APHY</name>
<feature type="region of interest" description="Disordered" evidence="9">
    <location>
        <begin position="717"/>
        <end position="1000"/>
    </location>
</feature>
<dbReference type="PANTHER" id="PTHR12977:SF4">
    <property type="entry name" value="HISTONE-LYSINE N-METHYLTRANSFERASE KMT5B"/>
    <property type="match status" value="1"/>
</dbReference>
<dbReference type="SUPFAM" id="SSF82199">
    <property type="entry name" value="SET domain"/>
    <property type="match status" value="1"/>
</dbReference>
<feature type="region of interest" description="Disordered" evidence="9">
    <location>
        <begin position="356"/>
        <end position="577"/>
    </location>
</feature>
<evidence type="ECO:0000259" key="10">
    <source>
        <dbReference type="PROSITE" id="PS50280"/>
    </source>
</evidence>
<dbReference type="GO" id="GO:0042799">
    <property type="term" value="F:histone H4K20 methyltransferase activity"/>
    <property type="evidence" value="ECO:0007669"/>
    <property type="project" value="TreeGrafter"/>
</dbReference>
<feature type="compositionally biased region" description="Acidic residues" evidence="9">
    <location>
        <begin position="984"/>
        <end position="1000"/>
    </location>
</feature>
<dbReference type="Gene3D" id="2.170.270.10">
    <property type="entry name" value="SET domain"/>
    <property type="match status" value="1"/>
</dbReference>
<dbReference type="CDD" id="cd10524">
    <property type="entry name" value="SET_Suv4-20-like"/>
    <property type="match status" value="1"/>
</dbReference>
<dbReference type="Gene3D" id="1.10.10.1700">
    <property type="entry name" value="Histone-lysine N-methyltransferase"/>
    <property type="match status" value="1"/>
</dbReference>
<proteinExistence type="predicted"/>
<comment type="subcellular location">
    <subcellularLocation>
        <location evidence="2">Chromosome</location>
    </subcellularLocation>
    <subcellularLocation>
        <location evidence="1">Nucleus</location>
    </subcellularLocation>
</comment>
<evidence type="ECO:0000256" key="6">
    <source>
        <dbReference type="ARBA" id="ARBA00022691"/>
    </source>
</evidence>
<keyword evidence="6" id="KW-0949">S-adenosyl-L-methionine</keyword>
<feature type="region of interest" description="Disordered" evidence="9">
    <location>
        <begin position="1030"/>
        <end position="1224"/>
    </location>
</feature>
<dbReference type="InterPro" id="IPR041938">
    <property type="entry name" value="Hist-Lys_N-MTase_N"/>
</dbReference>
<dbReference type="Pfam" id="PF00856">
    <property type="entry name" value="SET"/>
    <property type="match status" value="1"/>
</dbReference>
<evidence type="ECO:0000313" key="11">
    <source>
        <dbReference type="EMBL" id="KZT67153.1"/>
    </source>
</evidence>
<feature type="compositionally biased region" description="Low complexity" evidence="9">
    <location>
        <begin position="1202"/>
        <end position="1216"/>
    </location>
</feature>
<keyword evidence="7" id="KW-0156">Chromatin regulator</keyword>
<dbReference type="AlphaFoldDB" id="A0A165NMN4"/>
<gene>
    <name evidence="11" type="ORF">DAEQUDRAFT_813025</name>
</gene>
<sequence length="1248" mass="136363">MPQPKAGTSSSSHPQWRPTKIMNMRDLSRDDDFLSHLLVEKLGTGAVPLIVHKMDANRTIPKADPDDLIRIVRRLVTSRGPAQTAIREAVDELLTLDAVRYYLKSYDQKQINAFSTHASRYFELYLPSGSIEIAHTSRYSHKTGKSELCILATRPLMPGMVVSELKGSMADLTEEEDLELKRIGEGTDGVAIRRDFSVIHSKQLKKNHLFLGPARFVNHDCDHNVELFREGRYITFRVIKPIGVGEEVTAHYGDGYFGRKNRHCLCETCEKNGRGGYALHSSEDELSDSAGGSPQEARNGRRASVSSESESEHEEVDVNERRTRRGVYAVVKESEKGKEKEIPSQSGIELEAEVEPDVASELTSLGSSGASLPDPLSGDAGAGPSKGNGLMTPDPEPAPLTEWLASTASAEIPREDDVIPPSTPLLAAASISAASTPASTPSRFRSVISTRSQKAREEESASEPPESISASVGRGRGRGRGRGGGRTASGRGGRPHVEDNRQLRTPPLTSDSSTSVSVRSSSRIRNSAGERDTDHSRLPTPLKEKADGTTSASASTAGDRKGREDEPHSETRTLRPRQFHLGALEVQAKAKAPAEGPRGVDGKLLPTCVTCHNVLPVIHVEGKPVWGLALGRTGKRGRPRKNVNVECPRCMRHYEIYNLKWPERLPGDGSTAFLPTPRDTRNSTPITSASLAALDRKLKFATHGYAIPKRQYIKRKLTDAEEDPRPAKKPKPAAPTGTGKPRGRPPKKNKVGMSANAQLILKVKSGAAPPNPKAATKDKGRETEKAVEEESSRRSGRTRMPSLKLRESETPNTSRLPSRSRSRVARPVTPPPSSSTLSGSDNEGRPELPQTPVKQRPDGADVESPKVPTPKSLAVAAQPRESNGRFGRKNLKKTMTFSVGRKNRTKRVLKGNFRTKVVPSGGSDGSEWESADEGSHSPIHEVIDVTGDAQMASVEGLVPLKRSAHDMLEEEEEEEPSLKKIRMEEEEDEYSVDDSDDDQEPVFFRSSLITGAKPGVGLLRAPNPVTFARRKWATARADQVSRAPSRGHTTDEETDLPVTPEIDGEPEPAVTYRQESDSAEEDVEPPPIVAPAPFVGKLTIKPSPINLSRRRWAPPPPRPRVETKADDSSEEQPSENQRVADAHTEGYWSDEDEWGWPWTESEDDGEEESPSVVHPVPHDTVARRVHAKDTSSSHPSPTSERTVGTVVTGSSSSSSVHPTFKPLLGRPAMNWKRTMFRDGMASSYAPRP</sequence>
<feature type="compositionally biased region" description="Basic and acidic residues" evidence="9">
    <location>
        <begin position="933"/>
        <end position="943"/>
    </location>
</feature>
<dbReference type="OrthoDB" id="6627536at2759"/>
<keyword evidence="3" id="KW-0158">Chromosome</keyword>
<feature type="compositionally biased region" description="Low complexity" evidence="9">
    <location>
        <begin position="424"/>
        <end position="442"/>
    </location>
</feature>
<dbReference type="InterPro" id="IPR001214">
    <property type="entry name" value="SET_dom"/>
</dbReference>
<feature type="compositionally biased region" description="Low complexity" evidence="9">
    <location>
        <begin position="509"/>
        <end position="523"/>
    </location>
</feature>
<evidence type="ECO:0000256" key="7">
    <source>
        <dbReference type="ARBA" id="ARBA00022853"/>
    </source>
</evidence>
<feature type="compositionally biased region" description="Basic and acidic residues" evidence="9">
    <location>
        <begin position="717"/>
        <end position="726"/>
    </location>
</feature>
<feature type="compositionally biased region" description="Basic residues" evidence="9">
    <location>
        <begin position="741"/>
        <end position="750"/>
    </location>
</feature>
<feature type="domain" description="SET" evidence="10">
    <location>
        <begin position="129"/>
        <end position="253"/>
    </location>
</feature>
<evidence type="ECO:0000256" key="3">
    <source>
        <dbReference type="ARBA" id="ARBA00022454"/>
    </source>
</evidence>
<evidence type="ECO:0000256" key="9">
    <source>
        <dbReference type="SAM" id="MobiDB-lite"/>
    </source>
</evidence>
<feature type="compositionally biased region" description="Basic and acidic residues" evidence="9">
    <location>
        <begin position="1176"/>
        <end position="1191"/>
    </location>
</feature>
<dbReference type="GO" id="GO:0005694">
    <property type="term" value="C:chromosome"/>
    <property type="evidence" value="ECO:0007669"/>
    <property type="project" value="UniProtKB-SubCell"/>
</dbReference>
<feature type="compositionally biased region" description="Basic and acidic residues" evidence="9">
    <location>
        <begin position="775"/>
        <end position="793"/>
    </location>
</feature>
<keyword evidence="4" id="KW-0489">Methyltransferase</keyword>
<feature type="compositionally biased region" description="Polar residues" evidence="9">
    <location>
        <begin position="1192"/>
        <end position="1201"/>
    </location>
</feature>
<protein>
    <recommendedName>
        <fullName evidence="10">SET domain-containing protein</fullName>
    </recommendedName>
</protein>
<dbReference type="Proteomes" id="UP000076727">
    <property type="component" value="Unassembled WGS sequence"/>
</dbReference>
<evidence type="ECO:0000256" key="2">
    <source>
        <dbReference type="ARBA" id="ARBA00004286"/>
    </source>
</evidence>
<evidence type="ECO:0000256" key="5">
    <source>
        <dbReference type="ARBA" id="ARBA00022679"/>
    </source>
</evidence>